<keyword evidence="5 9" id="KW-0472">Membrane</keyword>
<evidence type="ECO:0000256" key="4">
    <source>
        <dbReference type="ARBA" id="ARBA00022598"/>
    </source>
</evidence>
<dbReference type="Pfam" id="PF00501">
    <property type="entry name" value="AMP-binding"/>
    <property type="match status" value="1"/>
</dbReference>
<evidence type="ECO:0000256" key="8">
    <source>
        <dbReference type="ARBA" id="ARBA00042773"/>
    </source>
</evidence>
<dbReference type="OrthoDB" id="9803968at2"/>
<dbReference type="PROSITE" id="PS00455">
    <property type="entry name" value="AMP_BINDING"/>
    <property type="match status" value="1"/>
</dbReference>
<feature type="domain" description="AMP-binding enzyme C-terminal" evidence="11">
    <location>
        <begin position="473"/>
        <end position="548"/>
    </location>
</feature>
<comment type="similarity">
    <text evidence="3">Belongs to the ATP-dependent AMP-binding enzyme family.</text>
</comment>
<dbReference type="InterPro" id="IPR025110">
    <property type="entry name" value="AMP-bd_C"/>
</dbReference>
<organism evidence="12 13">
    <name type="scientific">Francisella frigiditurris</name>
    <dbReference type="NCBI Taxonomy" id="1542390"/>
    <lineage>
        <taxon>Bacteria</taxon>
        <taxon>Pseudomonadati</taxon>
        <taxon>Pseudomonadota</taxon>
        <taxon>Gammaproteobacteria</taxon>
        <taxon>Thiotrichales</taxon>
        <taxon>Francisellaceae</taxon>
        <taxon>Francisella</taxon>
    </lineage>
</organism>
<dbReference type="GO" id="GO:0016020">
    <property type="term" value="C:membrane"/>
    <property type="evidence" value="ECO:0007669"/>
    <property type="project" value="UniProtKB-SubCell"/>
</dbReference>
<dbReference type="GO" id="GO:0004467">
    <property type="term" value="F:long-chain fatty acid-CoA ligase activity"/>
    <property type="evidence" value="ECO:0007669"/>
    <property type="project" value="UniProtKB-EC"/>
</dbReference>
<dbReference type="InterPro" id="IPR020845">
    <property type="entry name" value="AMP-binding_CS"/>
</dbReference>
<name>A0A1J0KVK2_9GAMM</name>
<evidence type="ECO:0000256" key="6">
    <source>
        <dbReference type="ARBA" id="ARBA00026121"/>
    </source>
</evidence>
<dbReference type="EMBL" id="CP009654">
    <property type="protein sequence ID" value="APC97654.1"/>
    <property type="molecule type" value="Genomic_DNA"/>
</dbReference>
<evidence type="ECO:0000256" key="5">
    <source>
        <dbReference type="ARBA" id="ARBA00023136"/>
    </source>
</evidence>
<keyword evidence="4 12" id="KW-0436">Ligase</keyword>
<dbReference type="Gene3D" id="3.30.300.30">
    <property type="match status" value="1"/>
</dbReference>
<evidence type="ECO:0000256" key="2">
    <source>
        <dbReference type="ARBA" id="ARBA00005005"/>
    </source>
</evidence>
<dbReference type="RefSeq" id="WP_071664623.1">
    <property type="nucleotide sequence ID" value="NZ_CP009654.1"/>
</dbReference>
<protein>
    <recommendedName>
        <fullName evidence="7">Long-chain-fatty-acid--CoA ligase</fullName>
        <ecNumber evidence="6">6.2.1.3</ecNumber>
    </recommendedName>
    <alternativeName>
        <fullName evidence="8">Long-chain acyl-CoA synthetase</fullName>
    </alternativeName>
</protein>
<feature type="transmembrane region" description="Helical" evidence="9">
    <location>
        <begin position="300"/>
        <end position="317"/>
    </location>
</feature>
<dbReference type="InterPro" id="IPR045851">
    <property type="entry name" value="AMP-bd_C_sf"/>
</dbReference>
<dbReference type="PANTHER" id="PTHR43767">
    <property type="entry name" value="LONG-CHAIN-FATTY-ACID--COA LIGASE"/>
    <property type="match status" value="1"/>
</dbReference>
<evidence type="ECO:0000259" key="10">
    <source>
        <dbReference type="Pfam" id="PF00501"/>
    </source>
</evidence>
<dbReference type="Gene3D" id="3.40.50.12780">
    <property type="entry name" value="N-terminal domain of ligase-like"/>
    <property type="match status" value="1"/>
</dbReference>
<evidence type="ECO:0000256" key="3">
    <source>
        <dbReference type="ARBA" id="ARBA00006432"/>
    </source>
</evidence>
<dbReference type="InterPro" id="IPR000873">
    <property type="entry name" value="AMP-dep_synth/lig_dom"/>
</dbReference>
<dbReference type="EC" id="6.2.1.3" evidence="6"/>
<sequence>MSHKLWSKNYPSQISTNIDIPNITLKDMLKSATEDFASHDALICQGQKLTFKEIDELSDTFAGYLQQKWDVKKGDHIAIMLPNILQFPIIIFALIKLGCVFVNINPLYTSCEVKGILTDSKAKGIIVLSFLAHNVEAIAHECEDLKHMMTANIVDLYSTPRKQIVSFVAKYFKQMKDQFSKERFDSFSEALESKHTPDYSNITISPDDMVALQYSSGTTGTPKGTILLHRNIVANVYQIKAWTDGFDVDVSKQIVINALPIYHIFSLTANLFLFYFSGALQILIPNPKNISSLVSEMRKYNFSTIFGVNTLYIALLNNKKFIKSKFPNFQLSISGGMPTMKSIADKWKEVTGVSIREGYGLSEMSPVVSVNTLDNDAPFNGSVGFPLPNTDVSIRDTDGNDLSQGEVGEIWVTGPQKSPGFWCLPKINKEHFTDDGWLKTGDVGYIDEEGRLVISGRIKHMIIVSGFNVFPKEIELALLDKEEIEEAAVIGAPSSETGEMPVAFIVLKEGQKITSKEIQAYCTSKLAHYKIPKKVIFKDTLPKDTVGKISIKSLQKEYTENYQ</sequence>
<evidence type="ECO:0000259" key="11">
    <source>
        <dbReference type="Pfam" id="PF13193"/>
    </source>
</evidence>
<comment type="subcellular location">
    <subcellularLocation>
        <location evidence="1">Membrane</location>
        <topology evidence="1">Peripheral membrane protein</topology>
    </subcellularLocation>
</comment>
<feature type="domain" description="AMP-dependent synthetase/ligase" evidence="10">
    <location>
        <begin position="34"/>
        <end position="422"/>
    </location>
</feature>
<gene>
    <name evidence="12" type="primary">fadD</name>
    <name evidence="12" type="ORF">KX01_1770</name>
</gene>
<accession>A0A1J0KVK2</accession>
<keyword evidence="9" id="KW-0812">Transmembrane</keyword>
<dbReference type="Proteomes" id="UP000182521">
    <property type="component" value="Chromosome"/>
</dbReference>
<evidence type="ECO:0000313" key="12">
    <source>
        <dbReference type="EMBL" id="APC97654.1"/>
    </source>
</evidence>
<proteinExistence type="inferred from homology"/>
<keyword evidence="13" id="KW-1185">Reference proteome</keyword>
<keyword evidence="9" id="KW-1133">Transmembrane helix</keyword>
<dbReference type="KEGG" id="frc:KX01_1770"/>
<dbReference type="InterPro" id="IPR050237">
    <property type="entry name" value="ATP-dep_AMP-bd_enzyme"/>
</dbReference>
<dbReference type="CDD" id="cd05936">
    <property type="entry name" value="FC-FACS_FadD_like"/>
    <property type="match status" value="1"/>
</dbReference>
<evidence type="ECO:0000256" key="9">
    <source>
        <dbReference type="SAM" id="Phobius"/>
    </source>
</evidence>
<dbReference type="AlphaFoldDB" id="A0A1J0KVK2"/>
<comment type="pathway">
    <text evidence="2">Lipid metabolism; fatty acid beta-oxidation.</text>
</comment>
<reference evidence="13" key="1">
    <citation type="submission" date="2014-10" db="EMBL/GenBank/DDBJ databases">
        <authorList>
            <person name="Kuske C.R."/>
            <person name="Challacombe J.F."/>
            <person name="Daligault H.E."/>
            <person name="Davenport K.W."/>
            <person name="Johnson S.L."/>
            <person name="Siddaramappa S."/>
            <person name="Petersen J.M."/>
        </authorList>
    </citation>
    <scope>NUCLEOTIDE SEQUENCE [LARGE SCALE GENOMIC DNA]</scope>
    <source>
        <strain evidence="13">CA97-1460</strain>
    </source>
</reference>
<evidence type="ECO:0000313" key="13">
    <source>
        <dbReference type="Proteomes" id="UP000182521"/>
    </source>
</evidence>
<evidence type="ECO:0000256" key="7">
    <source>
        <dbReference type="ARBA" id="ARBA00039545"/>
    </source>
</evidence>
<dbReference type="FunFam" id="3.30.300.30:FF:000008">
    <property type="entry name" value="2,3-dihydroxybenzoate-AMP ligase"/>
    <property type="match status" value="1"/>
</dbReference>
<feature type="transmembrane region" description="Helical" evidence="9">
    <location>
        <begin position="261"/>
        <end position="280"/>
    </location>
</feature>
<dbReference type="PANTHER" id="PTHR43767:SF8">
    <property type="entry name" value="LONG-CHAIN-FATTY-ACID--COA LIGASE"/>
    <property type="match status" value="1"/>
</dbReference>
<evidence type="ECO:0000256" key="1">
    <source>
        <dbReference type="ARBA" id="ARBA00004170"/>
    </source>
</evidence>
<dbReference type="InterPro" id="IPR042099">
    <property type="entry name" value="ANL_N_sf"/>
</dbReference>
<dbReference type="STRING" id="1542390.KX01_1770"/>
<dbReference type="SUPFAM" id="SSF56801">
    <property type="entry name" value="Acetyl-CoA synthetase-like"/>
    <property type="match status" value="1"/>
</dbReference>
<dbReference type="Pfam" id="PF13193">
    <property type="entry name" value="AMP-binding_C"/>
    <property type="match status" value="1"/>
</dbReference>